<name>A0A850PCZ3_9PROT</name>
<sequence length="108" mass="11526">MKKFAFAALAMSLCAPLAAHARLTTAVQSPQSLGTSMLNGARQAGENDVNTRRQAAMQGVTSRLDAARKGVTTRRDAAISAYTNKKNQLDQSRQQAKSLTTMPSMPGM</sequence>
<dbReference type="Proteomes" id="UP000585665">
    <property type="component" value="Unassembled WGS sequence"/>
</dbReference>
<feature type="compositionally biased region" description="Polar residues" evidence="1">
    <location>
        <begin position="81"/>
        <end position="108"/>
    </location>
</feature>
<feature type="chain" id="PRO_5032898209" evidence="2">
    <location>
        <begin position="22"/>
        <end position="108"/>
    </location>
</feature>
<evidence type="ECO:0000256" key="2">
    <source>
        <dbReference type="SAM" id="SignalP"/>
    </source>
</evidence>
<reference evidence="3 4" key="1">
    <citation type="submission" date="2020-06" db="EMBL/GenBank/DDBJ databases">
        <title>Description of novel acetic acid bacteria.</title>
        <authorList>
            <person name="Sombolestani A."/>
        </authorList>
    </citation>
    <scope>NUCLEOTIDE SEQUENCE [LARGE SCALE GENOMIC DNA]</scope>
    <source>
        <strain evidence="3 4">LMG 27010</strain>
    </source>
</reference>
<proteinExistence type="predicted"/>
<evidence type="ECO:0000313" key="4">
    <source>
        <dbReference type="Proteomes" id="UP000585665"/>
    </source>
</evidence>
<comment type="caution">
    <text evidence="3">The sequence shown here is derived from an EMBL/GenBank/DDBJ whole genome shotgun (WGS) entry which is preliminary data.</text>
</comment>
<feature type="region of interest" description="Disordered" evidence="1">
    <location>
        <begin position="34"/>
        <end position="108"/>
    </location>
</feature>
<evidence type="ECO:0000256" key="1">
    <source>
        <dbReference type="SAM" id="MobiDB-lite"/>
    </source>
</evidence>
<feature type="compositionally biased region" description="Basic and acidic residues" evidence="1">
    <location>
        <begin position="65"/>
        <end position="77"/>
    </location>
</feature>
<dbReference type="AlphaFoldDB" id="A0A850PCZ3"/>
<keyword evidence="4" id="KW-1185">Reference proteome</keyword>
<dbReference type="EMBL" id="JABXXR010000029">
    <property type="protein sequence ID" value="NVN40156.1"/>
    <property type="molecule type" value="Genomic_DNA"/>
</dbReference>
<accession>A0A850PCZ3</accession>
<evidence type="ECO:0000313" key="3">
    <source>
        <dbReference type="EMBL" id="NVN40156.1"/>
    </source>
</evidence>
<feature type="signal peptide" evidence="2">
    <location>
        <begin position="1"/>
        <end position="21"/>
    </location>
</feature>
<dbReference type="RefSeq" id="WP_176613127.1">
    <property type="nucleotide sequence ID" value="NZ_JABXXR010000029.1"/>
</dbReference>
<gene>
    <name evidence="3" type="ORF">HUK82_06200</name>
</gene>
<keyword evidence="2" id="KW-0732">Signal</keyword>
<protein>
    <submittedName>
        <fullName evidence="3">Uncharacterized protein</fullName>
    </submittedName>
</protein>
<organism evidence="3 4">
    <name type="scientific">Ameyamaea chiangmaiensis</name>
    <dbReference type="NCBI Taxonomy" id="442969"/>
    <lineage>
        <taxon>Bacteria</taxon>
        <taxon>Pseudomonadati</taxon>
        <taxon>Pseudomonadota</taxon>
        <taxon>Alphaproteobacteria</taxon>
        <taxon>Acetobacterales</taxon>
        <taxon>Acetobacteraceae</taxon>
        <taxon>Ameyamaea</taxon>
    </lineage>
</organism>